<dbReference type="AlphaFoldDB" id="A0A0D2GEH9"/>
<dbReference type="InterPro" id="IPR036864">
    <property type="entry name" value="Zn2-C6_fun-type_DNA-bd_sf"/>
</dbReference>
<accession>A0A0D2GEH9</accession>
<sequence length="551" mass="61268">MPNPGGLYRGCGACRSRKVKCDQTFPSCRQCVKSRIDCPGVRRMADVMFRDETSKVLQKVAHAEALPCGRSPSARAHDHASTESTRGKPSLAGAFEDPLAPNISDDISAPKEEFLVSNSVSARPDSPAVLTNNVNSLHGLVHVSLPGVEILTQYLFDQIVMPETWLSLLPPLYSHSRDNGALRCSIHAASLFLMANQSGDHTAMARARRSYGRCLSLLNIDLGHHAEKLKDETFCTILVLHLINDIAGERSLSSGSHLKACNALLLQRNNLQHPDSNNCKIANSLVIQSQAYVLKYYEDCSELYAEQVCCCASAQPAARVLRQCLAIGKLRSTVANLRALGYEHDTATESHWFIALREAQAIDLRFDDWEHDLTERWHRKTATHKLSSVLEVNVDFYSDIQVGKVWNQYRCARIVLHEVIIEILENLIAINTCSRHELVYTIKQSAQTITTMLSAICDSIPFHLQQVDSNGRLVTLTSQRVLGGEHLLWPLDVVFRSQWSNEYQRSQARKALEEIGTCFGLRQASISIQHGDVLPNLSNALLDSNLSPQLA</sequence>
<keyword evidence="1" id="KW-0805">Transcription regulation</keyword>
<evidence type="ECO:0000256" key="3">
    <source>
        <dbReference type="ARBA" id="ARBA00023163"/>
    </source>
</evidence>
<dbReference type="CDD" id="cd00067">
    <property type="entry name" value="GAL4"/>
    <property type="match status" value="1"/>
</dbReference>
<dbReference type="PROSITE" id="PS00463">
    <property type="entry name" value="ZN2_CY6_FUNGAL_1"/>
    <property type="match status" value="1"/>
</dbReference>
<evidence type="ECO:0000256" key="1">
    <source>
        <dbReference type="ARBA" id="ARBA00023015"/>
    </source>
</evidence>
<keyword evidence="2" id="KW-0238">DNA-binding</keyword>
<dbReference type="GO" id="GO:0008270">
    <property type="term" value="F:zinc ion binding"/>
    <property type="evidence" value="ECO:0007669"/>
    <property type="project" value="InterPro"/>
</dbReference>
<name>A0A0D2GEH9_9EURO</name>
<dbReference type="Pfam" id="PF11951">
    <property type="entry name" value="Fungal_trans_2"/>
    <property type="match status" value="1"/>
</dbReference>
<feature type="domain" description="Zn(2)-C6 fungal-type" evidence="6">
    <location>
        <begin position="10"/>
        <end position="38"/>
    </location>
</feature>
<evidence type="ECO:0000313" key="7">
    <source>
        <dbReference type="EMBL" id="KIW70549.1"/>
    </source>
</evidence>
<dbReference type="InterPro" id="IPR001138">
    <property type="entry name" value="Zn2Cys6_DnaBD"/>
</dbReference>
<dbReference type="InterPro" id="IPR053175">
    <property type="entry name" value="DHMBA_Reg_Transcription_Factor"/>
</dbReference>
<proteinExistence type="predicted"/>
<gene>
    <name evidence="7" type="ORF">PV04_02807</name>
</gene>
<dbReference type="InterPro" id="IPR021858">
    <property type="entry name" value="Fun_TF"/>
</dbReference>
<dbReference type="SUPFAM" id="SSF57701">
    <property type="entry name" value="Zn2/Cys6 DNA-binding domain"/>
    <property type="match status" value="1"/>
</dbReference>
<dbReference type="Proteomes" id="UP000054266">
    <property type="component" value="Unassembled WGS sequence"/>
</dbReference>
<evidence type="ECO:0000256" key="5">
    <source>
        <dbReference type="SAM" id="MobiDB-lite"/>
    </source>
</evidence>
<feature type="region of interest" description="Disordered" evidence="5">
    <location>
        <begin position="68"/>
        <end position="95"/>
    </location>
</feature>
<protein>
    <recommendedName>
        <fullName evidence="6">Zn(2)-C6 fungal-type domain-containing protein</fullName>
    </recommendedName>
</protein>
<keyword evidence="3" id="KW-0804">Transcription</keyword>
<evidence type="ECO:0000256" key="4">
    <source>
        <dbReference type="ARBA" id="ARBA00023242"/>
    </source>
</evidence>
<keyword evidence="4" id="KW-0539">Nucleus</keyword>
<dbReference type="EMBL" id="KN846957">
    <property type="protein sequence ID" value="KIW70549.1"/>
    <property type="molecule type" value="Genomic_DNA"/>
</dbReference>
<dbReference type="PROSITE" id="PS50048">
    <property type="entry name" value="ZN2_CY6_FUNGAL_2"/>
    <property type="match status" value="1"/>
</dbReference>
<dbReference type="Gene3D" id="4.10.240.10">
    <property type="entry name" value="Zn(2)-C6 fungal-type DNA-binding domain"/>
    <property type="match status" value="1"/>
</dbReference>
<organism evidence="7 8">
    <name type="scientific">Phialophora macrospora</name>
    <dbReference type="NCBI Taxonomy" id="1851006"/>
    <lineage>
        <taxon>Eukaryota</taxon>
        <taxon>Fungi</taxon>
        <taxon>Dikarya</taxon>
        <taxon>Ascomycota</taxon>
        <taxon>Pezizomycotina</taxon>
        <taxon>Eurotiomycetes</taxon>
        <taxon>Chaetothyriomycetidae</taxon>
        <taxon>Chaetothyriales</taxon>
        <taxon>Herpotrichiellaceae</taxon>
        <taxon>Phialophora</taxon>
    </lineage>
</organism>
<dbReference type="GO" id="GO:0003677">
    <property type="term" value="F:DNA binding"/>
    <property type="evidence" value="ECO:0007669"/>
    <property type="project" value="UniProtKB-KW"/>
</dbReference>
<dbReference type="PANTHER" id="PTHR38791">
    <property type="entry name" value="ZN(II)2CYS6 TRANSCRIPTION FACTOR (EUROFUNG)-RELATED-RELATED"/>
    <property type="match status" value="1"/>
</dbReference>
<evidence type="ECO:0000313" key="8">
    <source>
        <dbReference type="Proteomes" id="UP000054266"/>
    </source>
</evidence>
<dbReference type="GO" id="GO:0000981">
    <property type="term" value="F:DNA-binding transcription factor activity, RNA polymerase II-specific"/>
    <property type="evidence" value="ECO:0007669"/>
    <property type="project" value="InterPro"/>
</dbReference>
<evidence type="ECO:0000256" key="2">
    <source>
        <dbReference type="ARBA" id="ARBA00023125"/>
    </source>
</evidence>
<keyword evidence="8" id="KW-1185">Reference proteome</keyword>
<dbReference type="HOGENOM" id="CLU_013866_5_1_1"/>
<evidence type="ECO:0000259" key="6">
    <source>
        <dbReference type="PROSITE" id="PS50048"/>
    </source>
</evidence>
<reference evidence="7 8" key="1">
    <citation type="submission" date="2015-01" db="EMBL/GenBank/DDBJ databases">
        <title>The Genome Sequence of Capronia semiimmersa CBS27337.</title>
        <authorList>
            <consortium name="The Broad Institute Genomics Platform"/>
            <person name="Cuomo C."/>
            <person name="de Hoog S."/>
            <person name="Gorbushina A."/>
            <person name="Stielow B."/>
            <person name="Teixiera M."/>
            <person name="Abouelleil A."/>
            <person name="Chapman S.B."/>
            <person name="Priest M."/>
            <person name="Young S.K."/>
            <person name="Wortman J."/>
            <person name="Nusbaum C."/>
            <person name="Birren B."/>
        </authorList>
    </citation>
    <scope>NUCLEOTIDE SEQUENCE [LARGE SCALE GENOMIC DNA]</scope>
    <source>
        <strain evidence="7 8">CBS 27337</strain>
    </source>
</reference>
<dbReference type="SMART" id="SM00066">
    <property type="entry name" value="GAL4"/>
    <property type="match status" value="1"/>
</dbReference>
<dbReference type="Pfam" id="PF00172">
    <property type="entry name" value="Zn_clus"/>
    <property type="match status" value="1"/>
</dbReference>